<dbReference type="Gene3D" id="3.40.190.10">
    <property type="entry name" value="Periplasmic binding protein-like II"/>
    <property type="match status" value="2"/>
</dbReference>
<organism evidence="4 5">
    <name type="scientific">Angustibacter luteus</name>
    <dbReference type="NCBI Taxonomy" id="658456"/>
    <lineage>
        <taxon>Bacteria</taxon>
        <taxon>Bacillati</taxon>
        <taxon>Actinomycetota</taxon>
        <taxon>Actinomycetes</taxon>
        <taxon>Kineosporiales</taxon>
        <taxon>Kineosporiaceae</taxon>
    </lineage>
</organism>
<dbReference type="PANTHER" id="PTHR35936">
    <property type="entry name" value="MEMBRANE-BOUND LYTIC MUREIN TRANSGLYCOSYLASE F"/>
    <property type="match status" value="1"/>
</dbReference>
<dbReference type="RefSeq" id="WP_345715883.1">
    <property type="nucleotide sequence ID" value="NZ_BAABFP010000004.1"/>
</dbReference>
<keyword evidence="1 2" id="KW-0732">Signal</keyword>
<accession>A0ABW1JCN4</accession>
<feature type="chain" id="PRO_5046281447" evidence="2">
    <location>
        <begin position="29"/>
        <end position="305"/>
    </location>
</feature>
<evidence type="ECO:0000259" key="3">
    <source>
        <dbReference type="SMART" id="SM00062"/>
    </source>
</evidence>
<gene>
    <name evidence="4" type="ORF">ACFQDO_08025</name>
</gene>
<name>A0ABW1JCN4_9ACTN</name>
<evidence type="ECO:0000256" key="1">
    <source>
        <dbReference type="ARBA" id="ARBA00022729"/>
    </source>
</evidence>
<dbReference type="InterPro" id="IPR001638">
    <property type="entry name" value="Solute-binding_3/MltF_N"/>
</dbReference>
<dbReference type="SMART" id="SM00062">
    <property type="entry name" value="PBPb"/>
    <property type="match status" value="1"/>
</dbReference>
<evidence type="ECO:0000256" key="2">
    <source>
        <dbReference type="SAM" id="SignalP"/>
    </source>
</evidence>
<dbReference type="EMBL" id="JBHSRD010000003">
    <property type="protein sequence ID" value="MFC6007076.1"/>
    <property type="molecule type" value="Genomic_DNA"/>
</dbReference>
<dbReference type="SUPFAM" id="SSF53850">
    <property type="entry name" value="Periplasmic binding protein-like II"/>
    <property type="match status" value="1"/>
</dbReference>
<proteinExistence type="predicted"/>
<dbReference type="CDD" id="cd01004">
    <property type="entry name" value="PBP2_MidA_like"/>
    <property type="match status" value="1"/>
</dbReference>
<comment type="caution">
    <text evidence="4">The sequence shown here is derived from an EMBL/GenBank/DDBJ whole genome shotgun (WGS) entry which is preliminary data.</text>
</comment>
<keyword evidence="5" id="KW-1185">Reference proteome</keyword>
<protein>
    <submittedName>
        <fullName evidence="4">ABC transporter substrate-binding protein</fullName>
    </submittedName>
</protein>
<sequence length="305" mass="32028">MTTTARRRRTGTAVLAVAAALVAVCASACGTSQPTAKTAGSNVKPTLDRSLNSLLPAAVRDAGVLRVGTDASYAPMSFFGPDGRTIVGMEPDLGYAIGQVLGVRLEFIRTDFTDILPEVQNGQLDVGMSAMTDTAEREKQVDFVNYLSAGTSIVVQRGNPSGVTDLKDLCGKKVALEKGTIQVDLVKRSQRSCGGVPIVLSTYATNSDALVQLRTGRAVAVLNDFAPAAYLTTDARTKAHYQLASTNQYEPGQYGMAVNKNQPAIRDAIAGALDALNRNGSYLGVLDHWGVAGGAMDDVTVNSGR</sequence>
<dbReference type="Pfam" id="PF00497">
    <property type="entry name" value="SBP_bac_3"/>
    <property type="match status" value="1"/>
</dbReference>
<reference evidence="5" key="1">
    <citation type="journal article" date="2019" name="Int. J. Syst. Evol. Microbiol.">
        <title>The Global Catalogue of Microorganisms (GCM) 10K type strain sequencing project: providing services to taxonomists for standard genome sequencing and annotation.</title>
        <authorList>
            <consortium name="The Broad Institute Genomics Platform"/>
            <consortium name="The Broad Institute Genome Sequencing Center for Infectious Disease"/>
            <person name="Wu L."/>
            <person name="Ma J."/>
        </authorList>
    </citation>
    <scope>NUCLEOTIDE SEQUENCE [LARGE SCALE GENOMIC DNA]</scope>
    <source>
        <strain evidence="5">KACC 14249</strain>
    </source>
</reference>
<dbReference type="PANTHER" id="PTHR35936:SF17">
    <property type="entry name" value="ARGININE-BINDING EXTRACELLULAR PROTEIN ARTP"/>
    <property type="match status" value="1"/>
</dbReference>
<feature type="domain" description="Solute-binding protein family 3/N-terminal" evidence="3">
    <location>
        <begin position="64"/>
        <end position="286"/>
    </location>
</feature>
<evidence type="ECO:0000313" key="5">
    <source>
        <dbReference type="Proteomes" id="UP001596189"/>
    </source>
</evidence>
<evidence type="ECO:0000313" key="4">
    <source>
        <dbReference type="EMBL" id="MFC6007076.1"/>
    </source>
</evidence>
<feature type="signal peptide" evidence="2">
    <location>
        <begin position="1"/>
        <end position="28"/>
    </location>
</feature>
<dbReference type="Proteomes" id="UP001596189">
    <property type="component" value="Unassembled WGS sequence"/>
</dbReference>